<dbReference type="HOGENOM" id="CLU_1098779_0_0_1"/>
<sequence>MASPVDDTIPIEERKVVMYFVGGGMVQGHPCEGPISWKIVEETKIPMFGVNFRKCVTRETAFPAALQDAIAAFYYLLGEGYQAENVSISGDSGGACIAITTLLYLNRYGLEIPECAILISPFVDLVDDYMGDEELLNLDFLNPEMLGMVEYQYTENRPDLRATLLSPALDDLPEGYTFKGFPRSLVAYGDAEMFAPSIIEMIKILRAAGVKVQVDIGKDQPHNYPYYTHDRSENGFYGKLTPFLHGRGRYEDS</sequence>
<dbReference type="PANTHER" id="PTHR48081:SF8">
    <property type="entry name" value="ALPHA_BETA HYDROLASE FOLD-3 DOMAIN-CONTAINING PROTEIN-RELATED"/>
    <property type="match status" value="1"/>
</dbReference>
<proteinExistence type="predicted"/>
<dbReference type="GO" id="GO:0016787">
    <property type="term" value="F:hydrolase activity"/>
    <property type="evidence" value="ECO:0007669"/>
    <property type="project" value="UniProtKB-KW"/>
</dbReference>
<reference evidence="4" key="2">
    <citation type="submission" date="2015-01" db="EMBL/GenBank/DDBJ databases">
        <title>Evolutionary Origins and Diversification of the Mycorrhizal Mutualists.</title>
        <authorList>
            <consortium name="DOE Joint Genome Institute"/>
            <consortium name="Mycorrhizal Genomics Consortium"/>
            <person name="Kohler A."/>
            <person name="Kuo A."/>
            <person name="Nagy L.G."/>
            <person name="Floudas D."/>
            <person name="Copeland A."/>
            <person name="Barry K.W."/>
            <person name="Cichocki N."/>
            <person name="Veneault-Fourrey C."/>
            <person name="LaButti K."/>
            <person name="Lindquist E.A."/>
            <person name="Lipzen A."/>
            <person name="Lundell T."/>
            <person name="Morin E."/>
            <person name="Murat C."/>
            <person name="Riley R."/>
            <person name="Ohm R."/>
            <person name="Sun H."/>
            <person name="Tunlid A."/>
            <person name="Henrissat B."/>
            <person name="Grigoriev I.V."/>
            <person name="Hibbett D.S."/>
            <person name="Martin F."/>
        </authorList>
    </citation>
    <scope>NUCLEOTIDE SEQUENCE [LARGE SCALE GENOMIC DNA]</scope>
    <source>
        <strain evidence="4">Zn</strain>
    </source>
</reference>
<dbReference type="Pfam" id="PF07859">
    <property type="entry name" value="Abhydrolase_3"/>
    <property type="match status" value="1"/>
</dbReference>
<dbReference type="InParanoid" id="A0A0C3HHW2"/>
<protein>
    <recommendedName>
        <fullName evidence="2">Alpha/beta hydrolase fold-3 domain-containing protein</fullName>
    </recommendedName>
</protein>
<dbReference type="Gene3D" id="3.40.50.1820">
    <property type="entry name" value="alpha/beta hydrolase"/>
    <property type="match status" value="1"/>
</dbReference>
<accession>A0A0C3HHW2</accession>
<keyword evidence="1" id="KW-0378">Hydrolase</keyword>
<dbReference type="AlphaFoldDB" id="A0A0C3HHW2"/>
<keyword evidence="4" id="KW-1185">Reference proteome</keyword>
<dbReference type="SUPFAM" id="SSF53474">
    <property type="entry name" value="alpha/beta-Hydrolases"/>
    <property type="match status" value="1"/>
</dbReference>
<dbReference type="InterPro" id="IPR050300">
    <property type="entry name" value="GDXG_lipolytic_enzyme"/>
</dbReference>
<dbReference type="InterPro" id="IPR013094">
    <property type="entry name" value="AB_hydrolase_3"/>
</dbReference>
<evidence type="ECO:0000256" key="1">
    <source>
        <dbReference type="ARBA" id="ARBA00022801"/>
    </source>
</evidence>
<dbReference type="Proteomes" id="UP000054321">
    <property type="component" value="Unassembled WGS sequence"/>
</dbReference>
<name>A0A0C3HHW2_OIDMZ</name>
<organism evidence="3 4">
    <name type="scientific">Oidiodendron maius (strain Zn)</name>
    <dbReference type="NCBI Taxonomy" id="913774"/>
    <lineage>
        <taxon>Eukaryota</taxon>
        <taxon>Fungi</taxon>
        <taxon>Dikarya</taxon>
        <taxon>Ascomycota</taxon>
        <taxon>Pezizomycotina</taxon>
        <taxon>Leotiomycetes</taxon>
        <taxon>Leotiomycetes incertae sedis</taxon>
        <taxon>Myxotrichaceae</taxon>
        <taxon>Oidiodendron</taxon>
    </lineage>
</organism>
<dbReference type="PANTHER" id="PTHR48081">
    <property type="entry name" value="AB HYDROLASE SUPERFAMILY PROTEIN C4A8.06C"/>
    <property type="match status" value="1"/>
</dbReference>
<gene>
    <name evidence="3" type="ORF">OIDMADRAFT_174713</name>
</gene>
<dbReference type="EMBL" id="KN832870">
    <property type="protein sequence ID" value="KIN07796.1"/>
    <property type="molecule type" value="Genomic_DNA"/>
</dbReference>
<reference evidence="3 4" key="1">
    <citation type="submission" date="2014-04" db="EMBL/GenBank/DDBJ databases">
        <authorList>
            <consortium name="DOE Joint Genome Institute"/>
            <person name="Kuo A."/>
            <person name="Martino E."/>
            <person name="Perotto S."/>
            <person name="Kohler A."/>
            <person name="Nagy L.G."/>
            <person name="Floudas D."/>
            <person name="Copeland A."/>
            <person name="Barry K.W."/>
            <person name="Cichocki N."/>
            <person name="Veneault-Fourrey C."/>
            <person name="LaButti K."/>
            <person name="Lindquist E.A."/>
            <person name="Lipzen A."/>
            <person name="Lundell T."/>
            <person name="Morin E."/>
            <person name="Murat C."/>
            <person name="Sun H."/>
            <person name="Tunlid A."/>
            <person name="Henrissat B."/>
            <person name="Grigoriev I.V."/>
            <person name="Hibbett D.S."/>
            <person name="Martin F."/>
            <person name="Nordberg H.P."/>
            <person name="Cantor M.N."/>
            <person name="Hua S.X."/>
        </authorList>
    </citation>
    <scope>NUCLEOTIDE SEQUENCE [LARGE SCALE GENOMIC DNA]</scope>
    <source>
        <strain evidence="3 4">Zn</strain>
    </source>
</reference>
<dbReference type="InterPro" id="IPR029058">
    <property type="entry name" value="AB_hydrolase_fold"/>
</dbReference>
<dbReference type="STRING" id="913774.A0A0C3HHW2"/>
<evidence type="ECO:0000313" key="3">
    <source>
        <dbReference type="EMBL" id="KIN07796.1"/>
    </source>
</evidence>
<feature type="domain" description="Alpha/beta hydrolase fold-3" evidence="2">
    <location>
        <begin position="17"/>
        <end position="224"/>
    </location>
</feature>
<evidence type="ECO:0000259" key="2">
    <source>
        <dbReference type="Pfam" id="PF07859"/>
    </source>
</evidence>
<dbReference type="OrthoDB" id="2152029at2759"/>
<evidence type="ECO:0000313" key="4">
    <source>
        <dbReference type="Proteomes" id="UP000054321"/>
    </source>
</evidence>